<keyword evidence="2" id="KW-1185">Reference proteome</keyword>
<organism evidence="1 2">
    <name type="scientific">Hyalomma asiaticum</name>
    <name type="common">Tick</name>
    <dbReference type="NCBI Taxonomy" id="266040"/>
    <lineage>
        <taxon>Eukaryota</taxon>
        <taxon>Metazoa</taxon>
        <taxon>Ecdysozoa</taxon>
        <taxon>Arthropoda</taxon>
        <taxon>Chelicerata</taxon>
        <taxon>Arachnida</taxon>
        <taxon>Acari</taxon>
        <taxon>Parasitiformes</taxon>
        <taxon>Ixodida</taxon>
        <taxon>Ixodoidea</taxon>
        <taxon>Ixodidae</taxon>
        <taxon>Hyalomminae</taxon>
        <taxon>Hyalomma</taxon>
    </lineage>
</organism>
<reference evidence="1" key="1">
    <citation type="submission" date="2020-05" db="EMBL/GenBank/DDBJ databases">
        <title>Large-scale comparative analyses of tick genomes elucidate their genetic diversity and vector capacities.</title>
        <authorList>
            <person name="Jia N."/>
            <person name="Wang J."/>
            <person name="Shi W."/>
            <person name="Du L."/>
            <person name="Sun Y."/>
            <person name="Zhan W."/>
            <person name="Jiang J."/>
            <person name="Wang Q."/>
            <person name="Zhang B."/>
            <person name="Ji P."/>
            <person name="Sakyi L.B."/>
            <person name="Cui X."/>
            <person name="Yuan T."/>
            <person name="Jiang B."/>
            <person name="Yang W."/>
            <person name="Lam T.T.-Y."/>
            <person name="Chang Q."/>
            <person name="Ding S."/>
            <person name="Wang X."/>
            <person name="Zhu J."/>
            <person name="Ruan X."/>
            <person name="Zhao L."/>
            <person name="Wei J."/>
            <person name="Que T."/>
            <person name="Du C."/>
            <person name="Cheng J."/>
            <person name="Dai P."/>
            <person name="Han X."/>
            <person name="Huang E."/>
            <person name="Gao Y."/>
            <person name="Liu J."/>
            <person name="Shao H."/>
            <person name="Ye R."/>
            <person name="Li L."/>
            <person name="Wei W."/>
            <person name="Wang X."/>
            <person name="Wang C."/>
            <person name="Yang T."/>
            <person name="Huo Q."/>
            <person name="Li W."/>
            <person name="Guo W."/>
            <person name="Chen H."/>
            <person name="Zhou L."/>
            <person name="Ni X."/>
            <person name="Tian J."/>
            <person name="Zhou Y."/>
            <person name="Sheng Y."/>
            <person name="Liu T."/>
            <person name="Pan Y."/>
            <person name="Xia L."/>
            <person name="Li J."/>
            <person name="Zhao F."/>
            <person name="Cao W."/>
        </authorList>
    </citation>
    <scope>NUCLEOTIDE SEQUENCE</scope>
    <source>
        <strain evidence="1">Hyas-2018</strain>
    </source>
</reference>
<accession>A0ACB7RK11</accession>
<evidence type="ECO:0000313" key="2">
    <source>
        <dbReference type="Proteomes" id="UP000821845"/>
    </source>
</evidence>
<dbReference type="EMBL" id="CM023489">
    <property type="protein sequence ID" value="KAH6922137.1"/>
    <property type="molecule type" value="Genomic_DNA"/>
</dbReference>
<proteinExistence type="predicted"/>
<evidence type="ECO:0000313" key="1">
    <source>
        <dbReference type="EMBL" id="KAH6922137.1"/>
    </source>
</evidence>
<comment type="caution">
    <text evidence="1">The sequence shown here is derived from an EMBL/GenBank/DDBJ whole genome shotgun (WGS) entry which is preliminary data.</text>
</comment>
<gene>
    <name evidence="1" type="ORF">HPB50_009886</name>
</gene>
<sequence length="171" mass="18906">MWNACSSVRESSRVRGSTPDENGERRRGTRTRGRESGIERGGTVRCRVGEGRAGKVCYTGRRRPAQRINETRNPVARRCMQTRRPRGEMALYGAAAASVVARGRGPLRSRRAQRTWSSSFYFQFPAAASSGDEEEGPSSAKFNSSTADRPRQNVRFLFASLACLAGLTVRC</sequence>
<name>A0ACB7RK11_HYAAI</name>
<dbReference type="Proteomes" id="UP000821845">
    <property type="component" value="Chromosome 9"/>
</dbReference>
<protein>
    <submittedName>
        <fullName evidence="1">Uncharacterized protein</fullName>
    </submittedName>
</protein>